<organism evidence="4 5">
    <name type="scientific">Aeribacillus pallidus</name>
    <dbReference type="NCBI Taxonomy" id="33936"/>
    <lineage>
        <taxon>Bacteria</taxon>
        <taxon>Bacillati</taxon>
        <taxon>Bacillota</taxon>
        <taxon>Bacilli</taxon>
        <taxon>Bacillales</taxon>
        <taxon>Bacillaceae</taxon>
        <taxon>Aeribacillus</taxon>
    </lineage>
</organism>
<keyword evidence="3" id="KW-0812">Transmembrane</keyword>
<dbReference type="Proteomes" id="UP000076476">
    <property type="component" value="Unassembled WGS sequence"/>
</dbReference>
<proteinExistence type="predicted"/>
<dbReference type="Pfam" id="PF07963">
    <property type="entry name" value="N_methyl"/>
    <property type="match status" value="1"/>
</dbReference>
<keyword evidence="3" id="KW-1133">Transmembrane helix</keyword>
<keyword evidence="3" id="KW-0472">Membrane</keyword>
<dbReference type="EMBL" id="LWBR01000013">
    <property type="protein sequence ID" value="KZN96865.1"/>
    <property type="molecule type" value="Genomic_DNA"/>
</dbReference>
<accession>A0A165Y9N9</accession>
<dbReference type="AlphaFoldDB" id="A0A165Y9N9"/>
<evidence type="ECO:0000256" key="1">
    <source>
        <dbReference type="ARBA" id="ARBA00004241"/>
    </source>
</evidence>
<dbReference type="InterPro" id="IPR012902">
    <property type="entry name" value="N_methyl_site"/>
</dbReference>
<dbReference type="STRING" id="33936.AZI98_04600"/>
<feature type="transmembrane region" description="Helical" evidence="3">
    <location>
        <begin position="12"/>
        <end position="37"/>
    </location>
</feature>
<dbReference type="GO" id="GO:0009986">
    <property type="term" value="C:cell surface"/>
    <property type="evidence" value="ECO:0007669"/>
    <property type="project" value="UniProtKB-SubCell"/>
</dbReference>
<dbReference type="RefSeq" id="WP_063387124.1">
    <property type="nucleotide sequence ID" value="NZ_LWBR01000013.1"/>
</dbReference>
<evidence type="ECO:0000313" key="5">
    <source>
        <dbReference type="Proteomes" id="UP000076476"/>
    </source>
</evidence>
<evidence type="ECO:0000256" key="3">
    <source>
        <dbReference type="SAM" id="Phobius"/>
    </source>
</evidence>
<evidence type="ECO:0008006" key="6">
    <source>
        <dbReference type="Google" id="ProtNLM"/>
    </source>
</evidence>
<evidence type="ECO:0000313" key="4">
    <source>
        <dbReference type="EMBL" id="KZN96865.1"/>
    </source>
</evidence>
<gene>
    <name evidence="4" type="ORF">AZI98_04600</name>
</gene>
<dbReference type="GO" id="GO:0030420">
    <property type="term" value="P:establishment of competence for transformation"/>
    <property type="evidence" value="ECO:0007669"/>
    <property type="project" value="UniProtKB-KW"/>
</dbReference>
<keyword evidence="2" id="KW-0178">Competence</keyword>
<sequence>MKMKIVKKMDGFTLVEILISLVILSIIILAFLNLFVFTNKTTVVNNDQLVAIHLAKSTMERIKMNPFSYIDEPDHNRFDQQRNYTADDCTNRSDSEQCRLLFSPLINNKTYEVQVTVSQTADEKKIRLLNVLVEVNLKNSKTPISSKVEGYVSYE</sequence>
<protein>
    <recommendedName>
        <fullName evidence="6">Prepilin-type N-terminal cleavage/methylation domain-containing protein</fullName>
    </recommendedName>
</protein>
<comment type="subcellular location">
    <subcellularLocation>
        <location evidence="1">Cell surface</location>
    </subcellularLocation>
</comment>
<comment type="caution">
    <text evidence="4">The sequence shown here is derived from an EMBL/GenBank/DDBJ whole genome shotgun (WGS) entry which is preliminary data.</text>
</comment>
<dbReference type="NCBIfam" id="TIGR02532">
    <property type="entry name" value="IV_pilin_GFxxxE"/>
    <property type="match status" value="1"/>
</dbReference>
<reference evidence="4 5" key="1">
    <citation type="submission" date="2016-04" db="EMBL/GenBank/DDBJ databases">
        <title>Draft genome sequence of Aeribacillus pallidus 8m3 from petroleum reservoir.</title>
        <authorList>
            <person name="Poltaraus A.B."/>
            <person name="Nazina T.N."/>
            <person name="Tourova T.P."/>
            <person name="Malakho S.M."/>
            <person name="Korshunova A.V."/>
            <person name="Sokolova D.S."/>
        </authorList>
    </citation>
    <scope>NUCLEOTIDE SEQUENCE [LARGE SCALE GENOMIC DNA]</scope>
    <source>
        <strain evidence="4 5">8m3</strain>
    </source>
</reference>
<dbReference type="OrthoDB" id="2943893at2"/>
<keyword evidence="5" id="KW-1185">Reference proteome</keyword>
<evidence type="ECO:0000256" key="2">
    <source>
        <dbReference type="ARBA" id="ARBA00023287"/>
    </source>
</evidence>
<name>A0A165Y9N9_9BACI</name>